<evidence type="ECO:0000313" key="7">
    <source>
        <dbReference type="Proteomes" id="UP001163046"/>
    </source>
</evidence>
<dbReference type="InterPro" id="IPR018247">
    <property type="entry name" value="EF_Hand_1_Ca_BS"/>
</dbReference>
<evidence type="ECO:0000256" key="3">
    <source>
        <dbReference type="SAM" id="Coils"/>
    </source>
</evidence>
<evidence type="ECO:0000313" key="6">
    <source>
        <dbReference type="EMBL" id="KAJ7370584.1"/>
    </source>
</evidence>
<keyword evidence="1" id="KW-0677">Repeat</keyword>
<evidence type="ECO:0000256" key="1">
    <source>
        <dbReference type="ARBA" id="ARBA00022737"/>
    </source>
</evidence>
<proteinExistence type="predicted"/>
<feature type="compositionally biased region" description="Basic and acidic residues" evidence="4">
    <location>
        <begin position="553"/>
        <end position="562"/>
    </location>
</feature>
<feature type="compositionally biased region" description="Basic residues" evidence="4">
    <location>
        <begin position="543"/>
        <end position="552"/>
    </location>
</feature>
<organism evidence="6 7">
    <name type="scientific">Desmophyllum pertusum</name>
    <dbReference type="NCBI Taxonomy" id="174260"/>
    <lineage>
        <taxon>Eukaryota</taxon>
        <taxon>Metazoa</taxon>
        <taxon>Cnidaria</taxon>
        <taxon>Anthozoa</taxon>
        <taxon>Hexacorallia</taxon>
        <taxon>Scleractinia</taxon>
        <taxon>Caryophylliina</taxon>
        <taxon>Caryophylliidae</taxon>
        <taxon>Desmophyllum</taxon>
    </lineage>
</organism>
<dbReference type="GO" id="GO:0032588">
    <property type="term" value="C:trans-Golgi network membrane"/>
    <property type="evidence" value="ECO:0007669"/>
    <property type="project" value="TreeGrafter"/>
</dbReference>
<dbReference type="PROSITE" id="PS50222">
    <property type="entry name" value="EF_HAND_2"/>
    <property type="match status" value="1"/>
</dbReference>
<dbReference type="PROSITE" id="PS00018">
    <property type="entry name" value="EF_HAND_1"/>
    <property type="match status" value="1"/>
</dbReference>
<dbReference type="SMART" id="SM00054">
    <property type="entry name" value="EFh"/>
    <property type="match status" value="1"/>
</dbReference>
<dbReference type="Pfam" id="PF13499">
    <property type="entry name" value="EF-hand_7"/>
    <property type="match status" value="1"/>
</dbReference>
<feature type="compositionally biased region" description="Basic and acidic residues" evidence="4">
    <location>
        <begin position="659"/>
        <end position="674"/>
    </location>
</feature>
<feature type="region of interest" description="Disordered" evidence="4">
    <location>
        <begin position="578"/>
        <end position="713"/>
    </location>
</feature>
<reference evidence="6" key="1">
    <citation type="submission" date="2023-01" db="EMBL/GenBank/DDBJ databases">
        <title>Genome assembly of the deep-sea coral Lophelia pertusa.</title>
        <authorList>
            <person name="Herrera S."/>
            <person name="Cordes E."/>
        </authorList>
    </citation>
    <scope>NUCLEOTIDE SEQUENCE</scope>
    <source>
        <strain evidence="6">USNM1676648</strain>
        <tissue evidence="6">Polyp</tissue>
    </source>
</reference>
<keyword evidence="3" id="KW-0175">Coiled coil</keyword>
<accession>A0A9W9YZS8</accession>
<feature type="coiled-coil region" evidence="3">
    <location>
        <begin position="204"/>
        <end position="281"/>
    </location>
</feature>
<feature type="domain" description="EF-hand" evidence="5">
    <location>
        <begin position="46"/>
        <end position="81"/>
    </location>
</feature>
<feature type="region of interest" description="Disordered" evidence="4">
    <location>
        <begin position="339"/>
        <end position="368"/>
    </location>
</feature>
<dbReference type="SUPFAM" id="SSF47473">
    <property type="entry name" value="EF-hand"/>
    <property type="match status" value="1"/>
</dbReference>
<dbReference type="Gene3D" id="1.10.238.10">
    <property type="entry name" value="EF-hand"/>
    <property type="match status" value="1"/>
</dbReference>
<name>A0A9W9YZS8_9CNID</name>
<evidence type="ECO:0000256" key="2">
    <source>
        <dbReference type="ARBA" id="ARBA00022837"/>
    </source>
</evidence>
<dbReference type="InterPro" id="IPR002048">
    <property type="entry name" value="EF_hand_dom"/>
</dbReference>
<dbReference type="EMBL" id="MU826861">
    <property type="protein sequence ID" value="KAJ7370584.1"/>
    <property type="molecule type" value="Genomic_DNA"/>
</dbReference>
<feature type="compositionally biased region" description="Basic and acidic residues" evidence="4">
    <location>
        <begin position="596"/>
        <end position="615"/>
    </location>
</feature>
<dbReference type="AlphaFoldDB" id="A0A9W9YZS8"/>
<evidence type="ECO:0000259" key="5">
    <source>
        <dbReference type="PROSITE" id="PS50222"/>
    </source>
</evidence>
<dbReference type="GO" id="GO:0005509">
    <property type="term" value="F:calcium ion binding"/>
    <property type="evidence" value="ECO:0007669"/>
    <property type="project" value="InterPro"/>
</dbReference>
<sequence length="713" mass="80798">MKAIANWKKSHQSATPVGSCFYLCDPEGKGYITKVDLGRVAEDLSLNFEQLDFIFDKLDIDKNGRLTLDEFAEGFGTFLGEGNGSSELDSPKHDGDLSDEFTKEGLQEGQDIFESLEAGIGSATHSSEEALFREIVESVGEDIFTGSLTKDQLRDLWEALRKNDVRGLQKFEEFLGKVSGEIRRAKLDSEQLESALKSKANSHDKEVQKLYEEMEQQIRSEKERIRNEQIKREKALKDELVNELESKELEMQHLLQRQKSLEEAIAKKHETEQDIKNENEKLFQKTMHLEEMLSSSVSSLEDTKSYVNQLQAQTAMEKKERARSGSETSFVTYDKDIATSTTSSSWRENPQNVSNSERRYGQDRIPSIPSDCFREDSAFLSDECDESFYDENGINYCLQKRPGVSSKRHDLNRPLSGSFSSEAGSERNYRYRNEAEVCSEDFGDNAGFLAGRYSQRKENISSVPWHRGQEVISRSPQDTSRKMDDSFDDCYSVDSECYSPDIVEDGYSSTSSADSSFVCFALVGKQEDERMKRKIGSNVGQRDRHKKHRPRRREPEEKDSDHGVMACVVSGISGGPAIRVFRDDDSQKSIARSKRRELEHPRKIKEGSPHGREVKGGATESNTLKGSQFQNERSKETSRGFVFGVFRTPDNPVLAEKQSGIDDGKALNPERGDSSYEVEDAEPYDGRFTAFPENSLKTKPCDDDYFPQATKPR</sequence>
<dbReference type="InterPro" id="IPR051111">
    <property type="entry name" value="Ca-binding_regulatory"/>
</dbReference>
<dbReference type="Proteomes" id="UP001163046">
    <property type="component" value="Unassembled WGS sequence"/>
</dbReference>
<protein>
    <submittedName>
        <fullName evidence="6">Calcium release activated channel regulator</fullName>
    </submittedName>
</protein>
<dbReference type="OrthoDB" id="9989112at2759"/>
<dbReference type="PANTHER" id="PTHR46311">
    <property type="entry name" value="CALCIUM-BINDING PROTEIN 8-RELATED"/>
    <property type="match status" value="1"/>
</dbReference>
<dbReference type="InterPro" id="IPR011992">
    <property type="entry name" value="EF-hand-dom_pair"/>
</dbReference>
<dbReference type="PANTHER" id="PTHR46311:SF3">
    <property type="entry name" value="CALCIUM-BINDING PROTEIN 8"/>
    <property type="match status" value="1"/>
</dbReference>
<gene>
    <name evidence="6" type="primary">CRACR2A_1</name>
    <name evidence="6" type="ORF">OS493_031320</name>
</gene>
<keyword evidence="7" id="KW-1185">Reference proteome</keyword>
<feature type="compositionally biased region" description="Polar residues" evidence="4">
    <location>
        <begin position="619"/>
        <end position="631"/>
    </location>
</feature>
<comment type="caution">
    <text evidence="6">The sequence shown here is derived from an EMBL/GenBank/DDBJ whole genome shotgun (WGS) entry which is preliminary data.</text>
</comment>
<feature type="compositionally biased region" description="Polar residues" evidence="4">
    <location>
        <begin position="339"/>
        <end position="355"/>
    </location>
</feature>
<evidence type="ECO:0000256" key="4">
    <source>
        <dbReference type="SAM" id="MobiDB-lite"/>
    </source>
</evidence>
<keyword evidence="2" id="KW-0106">Calcium</keyword>
<feature type="region of interest" description="Disordered" evidence="4">
    <location>
        <begin position="531"/>
        <end position="565"/>
    </location>
</feature>